<comment type="caution">
    <text evidence="2">The sequence shown here is derived from an EMBL/GenBank/DDBJ whole genome shotgun (WGS) entry which is preliminary data.</text>
</comment>
<dbReference type="Proteomes" id="UP000315295">
    <property type="component" value="Unassembled WGS sequence"/>
</dbReference>
<feature type="region of interest" description="Disordered" evidence="1">
    <location>
        <begin position="1"/>
        <end position="34"/>
    </location>
</feature>
<organism evidence="2 3">
    <name type="scientific">Malus baccata</name>
    <name type="common">Siberian crab apple</name>
    <name type="synonym">Pyrus baccata</name>
    <dbReference type="NCBI Taxonomy" id="106549"/>
    <lineage>
        <taxon>Eukaryota</taxon>
        <taxon>Viridiplantae</taxon>
        <taxon>Streptophyta</taxon>
        <taxon>Embryophyta</taxon>
        <taxon>Tracheophyta</taxon>
        <taxon>Spermatophyta</taxon>
        <taxon>Magnoliopsida</taxon>
        <taxon>eudicotyledons</taxon>
        <taxon>Gunneridae</taxon>
        <taxon>Pentapetalae</taxon>
        <taxon>rosids</taxon>
        <taxon>fabids</taxon>
        <taxon>Rosales</taxon>
        <taxon>Rosaceae</taxon>
        <taxon>Amygdaloideae</taxon>
        <taxon>Maleae</taxon>
        <taxon>Malus</taxon>
    </lineage>
</organism>
<proteinExistence type="predicted"/>
<name>A0A540NS06_MALBA</name>
<dbReference type="EMBL" id="VIEB01000009">
    <property type="protein sequence ID" value="TQE13795.1"/>
    <property type="molecule type" value="Genomic_DNA"/>
</dbReference>
<protein>
    <submittedName>
        <fullName evidence="2">Uncharacterized protein</fullName>
    </submittedName>
</protein>
<reference evidence="2 3" key="1">
    <citation type="journal article" date="2019" name="G3 (Bethesda)">
        <title>Sequencing of a Wild Apple (Malus baccata) Genome Unravels the Differences Between Cultivated and Wild Apple Species Regarding Disease Resistance and Cold Tolerance.</title>
        <authorList>
            <person name="Chen X."/>
        </authorList>
    </citation>
    <scope>NUCLEOTIDE SEQUENCE [LARGE SCALE GENOMIC DNA]</scope>
    <source>
        <strain evidence="3">cv. Shandingzi</strain>
        <tissue evidence="2">Leaves</tissue>
    </source>
</reference>
<feature type="compositionally biased region" description="Acidic residues" evidence="1">
    <location>
        <begin position="1"/>
        <end position="10"/>
    </location>
</feature>
<evidence type="ECO:0000313" key="2">
    <source>
        <dbReference type="EMBL" id="TQE13795.1"/>
    </source>
</evidence>
<keyword evidence="3" id="KW-1185">Reference proteome</keyword>
<evidence type="ECO:0000313" key="3">
    <source>
        <dbReference type="Proteomes" id="UP000315295"/>
    </source>
</evidence>
<dbReference type="AlphaFoldDB" id="A0A540NS06"/>
<gene>
    <name evidence="2" type="ORF">C1H46_000802</name>
</gene>
<sequence length="56" mass="6045">MLEMGGEEEGMGSGKAMGSGEAKNPTCQTLGSLTVREGRRGNNFWHFGMRVLRGVE</sequence>
<evidence type="ECO:0000256" key="1">
    <source>
        <dbReference type="SAM" id="MobiDB-lite"/>
    </source>
</evidence>
<accession>A0A540NS06</accession>